<sequence>MIKFTILPLYHVVRVTSIEKAPETEEEQDFHEDNAFRDRSYASAAKNLLVEMRRQPKHHRKNFSKSMGAYHKELFLLIYG</sequence>
<evidence type="ECO:0000313" key="2">
    <source>
        <dbReference type="Proteomes" id="UP000008549"/>
    </source>
</evidence>
<reference evidence="1 2" key="2">
    <citation type="journal article" date="2011" name="PLoS Genet.">
        <title>Caenorhabditis briggsae recombinant inbred line genotypes reveal inter-strain incompatibility and the evolution of recombination.</title>
        <authorList>
            <person name="Ross J.A."/>
            <person name="Koboldt D.C."/>
            <person name="Staisch J.E."/>
            <person name="Chamberlin H.M."/>
            <person name="Gupta B.P."/>
            <person name="Miller R.D."/>
            <person name="Baird S.E."/>
            <person name="Haag E.S."/>
        </authorList>
    </citation>
    <scope>NUCLEOTIDE SEQUENCE [LARGE SCALE GENOMIC DNA]</scope>
    <source>
        <strain evidence="1 2">AF16</strain>
    </source>
</reference>
<evidence type="ECO:0000313" key="1">
    <source>
        <dbReference type="EMBL" id="CAR99506.1"/>
    </source>
</evidence>
<dbReference type="Proteomes" id="UP000008549">
    <property type="component" value="Unassembled WGS sequence"/>
</dbReference>
<proteinExistence type="predicted"/>
<dbReference type="InParanoid" id="B6IHX6"/>
<keyword evidence="2" id="KW-1185">Reference proteome</keyword>
<dbReference type="AlphaFoldDB" id="B6IHX6"/>
<accession>B6IHX6</accession>
<gene>
    <name evidence="1" type="ORF">CBG28136</name>
    <name evidence="1" type="ORF">CBG_28136</name>
</gene>
<name>B6IHX6_CAEBR</name>
<dbReference type="GeneID" id="68919583"/>
<organism evidence="1 2">
    <name type="scientific">Caenorhabditis briggsae</name>
    <dbReference type="NCBI Taxonomy" id="6238"/>
    <lineage>
        <taxon>Eukaryota</taxon>
        <taxon>Metazoa</taxon>
        <taxon>Ecdysozoa</taxon>
        <taxon>Nematoda</taxon>
        <taxon>Chromadorea</taxon>
        <taxon>Rhabditida</taxon>
        <taxon>Rhabditina</taxon>
        <taxon>Rhabditomorpha</taxon>
        <taxon>Rhabditoidea</taxon>
        <taxon>Rhabditidae</taxon>
        <taxon>Peloderinae</taxon>
        <taxon>Caenorhabditis</taxon>
    </lineage>
</organism>
<dbReference type="HOGENOM" id="CLU_2591938_0_0_1"/>
<dbReference type="KEGG" id="cbr:CBG_28136"/>
<dbReference type="EMBL" id="HE601530">
    <property type="protein sequence ID" value="CAR99506.1"/>
    <property type="molecule type" value="Genomic_DNA"/>
</dbReference>
<dbReference type="CTD" id="68919583"/>
<reference evidence="1 2" key="1">
    <citation type="journal article" date="2003" name="PLoS Biol.">
        <title>The genome sequence of Caenorhabditis briggsae: a platform for comparative genomics.</title>
        <authorList>
            <person name="Stein L.D."/>
            <person name="Bao Z."/>
            <person name="Blasiar D."/>
            <person name="Blumenthal T."/>
            <person name="Brent M.R."/>
            <person name="Chen N."/>
            <person name="Chinwalla A."/>
            <person name="Clarke L."/>
            <person name="Clee C."/>
            <person name="Coghlan A."/>
            <person name="Coulson A."/>
            <person name="D'Eustachio P."/>
            <person name="Fitch D.H."/>
            <person name="Fulton L.A."/>
            <person name="Fulton R.E."/>
            <person name="Griffiths-Jones S."/>
            <person name="Harris T.W."/>
            <person name="Hillier L.W."/>
            <person name="Kamath R."/>
            <person name="Kuwabara P.E."/>
            <person name="Mardis E.R."/>
            <person name="Marra M.A."/>
            <person name="Miner T.L."/>
            <person name="Minx P."/>
            <person name="Mullikin J.C."/>
            <person name="Plumb R.W."/>
            <person name="Rogers J."/>
            <person name="Schein J.E."/>
            <person name="Sohrmann M."/>
            <person name="Spieth J."/>
            <person name="Stajich J.E."/>
            <person name="Wei C."/>
            <person name="Willey D."/>
            <person name="Wilson R.K."/>
            <person name="Durbin R."/>
            <person name="Waterston R.H."/>
        </authorList>
    </citation>
    <scope>NUCLEOTIDE SEQUENCE [LARGE SCALE GENOMIC DNA]</scope>
    <source>
        <strain evidence="1 2">AF16</strain>
    </source>
</reference>
<protein>
    <submittedName>
        <fullName evidence="1">Protein CBG28136</fullName>
    </submittedName>
</protein>
<dbReference type="RefSeq" id="XP_045099069.1">
    <property type="nucleotide sequence ID" value="XM_045240800.1"/>
</dbReference>